<dbReference type="PANTHER" id="PTHR24098:SF0">
    <property type="entry name" value="OUTER SEGMENT 5"/>
    <property type="match status" value="1"/>
</dbReference>
<dbReference type="GO" id="GO:0005929">
    <property type="term" value="C:cilium"/>
    <property type="evidence" value="ECO:0007669"/>
    <property type="project" value="UniProtKB-SubCell"/>
</dbReference>
<gene>
    <name evidence="11" type="primary">IFT80</name>
    <name evidence="11" type="ORF">DERF_007314</name>
    <name evidence="10" type="ORF">HUG17_1732</name>
</gene>
<feature type="repeat" description="WD" evidence="6">
    <location>
        <begin position="201"/>
        <end position="233"/>
    </location>
</feature>
<dbReference type="PROSITE" id="PS50294">
    <property type="entry name" value="WD_REPEATS_REGION"/>
    <property type="match status" value="2"/>
</dbReference>
<dbReference type="Pfam" id="PF23387">
    <property type="entry name" value="TPR_IFT80_172"/>
    <property type="match status" value="1"/>
</dbReference>
<evidence type="ECO:0000256" key="6">
    <source>
        <dbReference type="PROSITE-ProRule" id="PRU00221"/>
    </source>
</evidence>
<dbReference type="Proteomes" id="UP000828236">
    <property type="component" value="Unassembled WGS sequence"/>
</dbReference>
<accession>A0A922HXN6</accession>
<dbReference type="InterPro" id="IPR057855">
    <property type="entry name" value="Beta-prop_WDR19_1st"/>
</dbReference>
<dbReference type="EMBL" id="SDOV01000001">
    <property type="protein sequence ID" value="KAH7646194.1"/>
    <property type="molecule type" value="Genomic_DNA"/>
</dbReference>
<dbReference type="PROSITE" id="PS50082">
    <property type="entry name" value="WD_REPEATS_2"/>
    <property type="match status" value="2"/>
</dbReference>
<evidence type="ECO:0000256" key="3">
    <source>
        <dbReference type="ARBA" id="ARBA00022737"/>
    </source>
</evidence>
<dbReference type="OrthoDB" id="408728at2759"/>
<keyword evidence="2 6" id="KW-0853">WD repeat</keyword>
<dbReference type="InterPro" id="IPR056157">
    <property type="entry name" value="TPR_IFT80_172_dom"/>
</dbReference>
<evidence type="ECO:0000256" key="1">
    <source>
        <dbReference type="ARBA" id="ARBA00004138"/>
    </source>
</evidence>
<reference evidence="10" key="3">
    <citation type="journal article" date="2021" name="World Allergy Organ. J.">
        <title>Chromosome-level assembly of Dermatophagoides farinae genome and transcriptome reveals two novel allergens Der f 37 and Der f 39.</title>
        <authorList>
            <person name="Chen J."/>
            <person name="Cai Z."/>
            <person name="Fan D."/>
            <person name="Hu J."/>
            <person name="Hou Y."/>
            <person name="He Y."/>
            <person name="Zhang Z."/>
            <person name="Zhao Z."/>
            <person name="Gao P."/>
            <person name="Hu W."/>
            <person name="Sun J."/>
            <person name="Li J."/>
            <person name="Ji K."/>
        </authorList>
    </citation>
    <scope>NUCLEOTIDE SEQUENCE</scope>
    <source>
        <strain evidence="10">JKM2019</strain>
    </source>
</reference>
<dbReference type="GO" id="GO:0030992">
    <property type="term" value="C:intraciliary transport particle B"/>
    <property type="evidence" value="ECO:0007669"/>
    <property type="project" value="TreeGrafter"/>
</dbReference>
<comment type="caution">
    <text evidence="11">The sequence shown here is derived from an EMBL/GenBank/DDBJ whole genome shotgun (WGS) entry which is preliminary data.</text>
</comment>
<dbReference type="InterPro" id="IPR011044">
    <property type="entry name" value="Quino_amine_DH_bsu"/>
</dbReference>
<feature type="domain" description="WDR19 first beta-propeller" evidence="9">
    <location>
        <begin position="126"/>
        <end position="287"/>
    </location>
</feature>
<sequence length="866" mass="99380">MKYNIYSSSRLSHSGYVSCAIWINNELVLTCGDDRKLLFWHILTHTEPIKTIILPIDSIPTTMHYFSHHGSSTFDSSMLNLLKIDSSSNNSLAIGTTNGCFYLLPINWNGTKLDRTFEAHKGAIIVIRWSNDNGSTLATAGEDGLVKIWSKVGMLRSTIHVSNTSPVYALSWSPDSNSLAYVNQANLIIKSLSPQSKALEWMAHEGVIICIDWSPINNRILTASEDGRIKIWDTTGRMIYVSVKHSSALTSVAWSSDGELFTASTFNSLELHDQFGHCLSVEKLSMEGLVFVSWSPDIQQVCCVCSSGRVLFASVVDRILESKFWQATNVSRRSLKVNNSTNEFQEILEFKDPILRFSLQFDYLIVVTKSQCFLYKVNNFATPYHFEMKSNDLNRLMIKQSHKYFALINLLAANLYSYDGRFLKTIKLFNMRQESLLPNHVSMNDHILAYRDAINIQTIHLVDLENQAKIVQKSSGITAPSTDQYQHQLGIINIKLNTEQHQYKSNTSNNAIHHLCAILDRNSDLYILSWTHSNANLVAKNIKSFKLSPMIRDICWHVDYNLLVSLHENQKNLSIWLHPNAVFMDSSLLQDVILTLTSQEISSNSRIIEFSQNRITIERQDRLKIYMTVNPFVILLHKHKIENRLDEAIRMCNFLDKSIHEIEPVERNVRDSLWATLAVMSLEQKQYRIAEVAYAAINKLDKVLYLNRIKTLTSQELITIESELLCGNFDLAENLLIQKGYFLRAVHLNLQLQNWIRALDLAQKFNSKFSSFPLKINGQINGVQQENEQESINLDDQEKTNDIKVDLIHMVIACWEKHCQKQQNSGNKQHKKLEQLQKVANEMEYIVDWNLIEEKLQQDSFIYSQN</sequence>
<dbReference type="Pfam" id="PF23389">
    <property type="entry name" value="Beta-prop_WDR19_1st"/>
    <property type="match status" value="1"/>
</dbReference>
<protein>
    <submittedName>
        <fullName evidence="11">Intraflagellar transport protein 80</fullName>
    </submittedName>
    <submittedName>
        <fullName evidence="10">Outer segment 5-like protein</fullName>
    </submittedName>
</protein>
<evidence type="ECO:0000313" key="12">
    <source>
        <dbReference type="Proteomes" id="UP000790347"/>
    </source>
</evidence>
<evidence type="ECO:0000256" key="4">
    <source>
        <dbReference type="ARBA" id="ARBA00023069"/>
    </source>
</evidence>
<organism evidence="11 12">
    <name type="scientific">Dermatophagoides farinae</name>
    <name type="common">American house dust mite</name>
    <dbReference type="NCBI Taxonomy" id="6954"/>
    <lineage>
        <taxon>Eukaryota</taxon>
        <taxon>Metazoa</taxon>
        <taxon>Ecdysozoa</taxon>
        <taxon>Arthropoda</taxon>
        <taxon>Chelicerata</taxon>
        <taxon>Arachnida</taxon>
        <taxon>Acari</taxon>
        <taxon>Acariformes</taxon>
        <taxon>Sarcoptiformes</taxon>
        <taxon>Astigmata</taxon>
        <taxon>Psoroptidia</taxon>
        <taxon>Analgoidea</taxon>
        <taxon>Pyroglyphidae</taxon>
        <taxon>Dermatophagoidinae</taxon>
        <taxon>Dermatophagoides</taxon>
    </lineage>
</organism>
<reference evidence="10" key="2">
    <citation type="submission" date="2020-06" db="EMBL/GenBank/DDBJ databases">
        <authorList>
            <person name="Ji K."/>
            <person name="Li J."/>
        </authorList>
    </citation>
    <scope>NUCLEOTIDE SEQUENCE</scope>
    <source>
        <strain evidence="10">JKM2019</strain>
        <tissue evidence="10">Whole body</tissue>
    </source>
</reference>
<keyword evidence="5" id="KW-0966">Cell projection</keyword>
<reference evidence="11" key="1">
    <citation type="submission" date="2013-05" db="EMBL/GenBank/DDBJ databases">
        <authorList>
            <person name="Yim A.K.Y."/>
            <person name="Chan T.F."/>
            <person name="Ji K.M."/>
            <person name="Liu X.Y."/>
            <person name="Zhou J.W."/>
            <person name="Li R.Q."/>
            <person name="Yang K.Y."/>
            <person name="Li J."/>
            <person name="Li M."/>
            <person name="Law P.T.W."/>
            <person name="Wu Y.L."/>
            <person name="Cai Z.L."/>
            <person name="Qin H."/>
            <person name="Bao Y."/>
            <person name="Leung R.K.K."/>
            <person name="Ng P.K.S."/>
            <person name="Zou J."/>
            <person name="Zhong X.J."/>
            <person name="Ran P.X."/>
            <person name="Zhong N.S."/>
            <person name="Liu Z.G."/>
            <person name="Tsui S.K.W."/>
        </authorList>
    </citation>
    <scope>NUCLEOTIDE SEQUENCE</scope>
    <source>
        <strain evidence="11">Derf</strain>
        <tissue evidence="11">Whole organism</tissue>
    </source>
</reference>
<proteinExistence type="predicted"/>
<evidence type="ECO:0000313" key="10">
    <source>
        <dbReference type="EMBL" id="KAH7646194.1"/>
    </source>
</evidence>
<dbReference type="GO" id="GO:0060271">
    <property type="term" value="P:cilium assembly"/>
    <property type="evidence" value="ECO:0007669"/>
    <property type="project" value="TreeGrafter"/>
</dbReference>
<dbReference type="SUPFAM" id="SSF50969">
    <property type="entry name" value="YVTN repeat-like/Quinoprotein amine dehydrogenase"/>
    <property type="match status" value="1"/>
</dbReference>
<dbReference type="InterPro" id="IPR036322">
    <property type="entry name" value="WD40_repeat_dom_sf"/>
</dbReference>
<evidence type="ECO:0000259" key="9">
    <source>
        <dbReference type="Pfam" id="PF23389"/>
    </source>
</evidence>
<evidence type="ECO:0000256" key="2">
    <source>
        <dbReference type="ARBA" id="ARBA00022574"/>
    </source>
</evidence>
<dbReference type="SMART" id="SM00320">
    <property type="entry name" value="WD40"/>
    <property type="match status" value="4"/>
</dbReference>
<dbReference type="SUPFAM" id="SSF50978">
    <property type="entry name" value="WD40 repeat-like"/>
    <property type="match status" value="1"/>
</dbReference>
<dbReference type="InterPro" id="IPR001680">
    <property type="entry name" value="WD40_rpt"/>
</dbReference>
<feature type="repeat" description="WD" evidence="6">
    <location>
        <begin position="117"/>
        <end position="150"/>
    </location>
</feature>
<evidence type="ECO:0000256" key="5">
    <source>
        <dbReference type="ARBA" id="ARBA00023273"/>
    </source>
</evidence>
<feature type="domain" description="IFT80 second beta-propeller" evidence="7">
    <location>
        <begin position="317"/>
        <end position="632"/>
    </location>
</feature>
<keyword evidence="4" id="KW-0969">Cilium</keyword>
<dbReference type="AlphaFoldDB" id="A0A922HXN6"/>
<comment type="subcellular location">
    <subcellularLocation>
        <location evidence="1">Cell projection</location>
        <location evidence="1">Cilium</location>
    </subcellularLocation>
</comment>
<dbReference type="Pfam" id="PF23335">
    <property type="entry name" value="Beta-prop_IFT80_2nd"/>
    <property type="match status" value="1"/>
</dbReference>
<dbReference type="Gene3D" id="2.130.10.10">
    <property type="entry name" value="YVTN repeat-like/Quinoprotein amine dehydrogenase"/>
    <property type="match status" value="2"/>
</dbReference>
<dbReference type="InterPro" id="IPR056456">
    <property type="entry name" value="Beta-prop_IFT80_2nd"/>
</dbReference>
<feature type="domain" description="IFT80/172/WDR35 TPR" evidence="8">
    <location>
        <begin position="673"/>
        <end position="766"/>
    </location>
</feature>
<dbReference type="EMBL" id="ASGP02000003">
    <property type="protein sequence ID" value="KAH9516579.1"/>
    <property type="molecule type" value="Genomic_DNA"/>
</dbReference>
<dbReference type="Proteomes" id="UP000790347">
    <property type="component" value="Unassembled WGS sequence"/>
</dbReference>
<keyword evidence="3" id="KW-0677">Repeat</keyword>
<evidence type="ECO:0000259" key="8">
    <source>
        <dbReference type="Pfam" id="PF23387"/>
    </source>
</evidence>
<keyword evidence="12" id="KW-1185">Reference proteome</keyword>
<dbReference type="InterPro" id="IPR015943">
    <property type="entry name" value="WD40/YVTN_repeat-like_dom_sf"/>
</dbReference>
<reference evidence="11" key="4">
    <citation type="journal article" date="2022" name="Res Sq">
        <title>Comparative Genomics Reveals Insights into the Divergent Evolution of Astigmatic Mites and Household Pest Adaptations.</title>
        <authorList>
            <person name="Xiong Q."/>
            <person name="Wan A.T.-Y."/>
            <person name="Liu X.-Y."/>
            <person name="Fung C.S.-H."/>
            <person name="Xiao X."/>
            <person name="Malainual N."/>
            <person name="Hou J."/>
            <person name="Wang L."/>
            <person name="Wang M."/>
            <person name="Yang K."/>
            <person name="Cui Y."/>
            <person name="Leung E."/>
            <person name="Nong W."/>
            <person name="Shin S.-K."/>
            <person name="Au S."/>
            <person name="Jeong K.Y."/>
            <person name="Chew F.T."/>
            <person name="Hui J."/>
            <person name="Leung T.F."/>
            <person name="Tungtrongchitr A."/>
            <person name="Zhong N."/>
            <person name="Liu Z."/>
            <person name="Tsui S."/>
        </authorList>
    </citation>
    <scope>NUCLEOTIDE SEQUENCE</scope>
    <source>
        <strain evidence="11">Derf</strain>
        <tissue evidence="11">Whole organism</tissue>
    </source>
</reference>
<name>A0A922HXN6_DERFA</name>
<dbReference type="PANTHER" id="PTHR24098">
    <property type="entry name" value="OUTER SEGMENT 5"/>
    <property type="match status" value="1"/>
</dbReference>
<evidence type="ECO:0000259" key="7">
    <source>
        <dbReference type="Pfam" id="PF23335"/>
    </source>
</evidence>
<evidence type="ECO:0000313" key="11">
    <source>
        <dbReference type="EMBL" id="KAH9516579.1"/>
    </source>
</evidence>